<dbReference type="Gene3D" id="3.40.50.300">
    <property type="entry name" value="P-loop containing nucleotide triphosphate hydrolases"/>
    <property type="match status" value="1"/>
</dbReference>
<dbReference type="PANTHER" id="PTHR47691:SF3">
    <property type="entry name" value="HTH-TYPE TRANSCRIPTIONAL REGULATOR RV0890C-RELATED"/>
    <property type="match status" value="1"/>
</dbReference>
<dbReference type="InterPro" id="IPR027417">
    <property type="entry name" value="P-loop_NTPase"/>
</dbReference>
<reference evidence="3 4" key="1">
    <citation type="submission" date="2024-06" db="EMBL/GenBank/DDBJ databases">
        <title>The Natural Products Discovery Center: Release of the First 8490 Sequenced Strains for Exploring Actinobacteria Biosynthetic Diversity.</title>
        <authorList>
            <person name="Kalkreuter E."/>
            <person name="Kautsar S.A."/>
            <person name="Yang D."/>
            <person name="Bader C.D."/>
            <person name="Teijaro C.N."/>
            <person name="Fluegel L."/>
            <person name="Davis C.M."/>
            <person name="Simpson J.R."/>
            <person name="Lauterbach L."/>
            <person name="Steele A.D."/>
            <person name="Gui C."/>
            <person name="Meng S."/>
            <person name="Li G."/>
            <person name="Viehrig K."/>
            <person name="Ye F."/>
            <person name="Su P."/>
            <person name="Kiefer A.F."/>
            <person name="Nichols A."/>
            <person name="Cepeda A.J."/>
            <person name="Yan W."/>
            <person name="Fan B."/>
            <person name="Jiang Y."/>
            <person name="Adhikari A."/>
            <person name="Zheng C.-J."/>
            <person name="Schuster L."/>
            <person name="Cowan T.M."/>
            <person name="Smanski M.J."/>
            <person name="Chevrette M.G."/>
            <person name="De Carvalho L.P.S."/>
            <person name="Shen B."/>
        </authorList>
    </citation>
    <scope>NUCLEOTIDE SEQUENCE [LARGE SCALE GENOMIC DNA]</scope>
    <source>
        <strain evidence="3 4">NPDC020594</strain>
    </source>
</reference>
<dbReference type="InterPro" id="IPR001387">
    <property type="entry name" value="Cro/C1-type_HTH"/>
</dbReference>
<dbReference type="RefSeq" id="WP_359260015.1">
    <property type="nucleotide sequence ID" value="NZ_JBFAEG010000028.1"/>
</dbReference>
<feature type="region of interest" description="Disordered" evidence="1">
    <location>
        <begin position="462"/>
        <end position="499"/>
    </location>
</feature>
<dbReference type="EMBL" id="JBFAEG010000028">
    <property type="protein sequence ID" value="MEU5711637.1"/>
    <property type="molecule type" value="Genomic_DNA"/>
</dbReference>
<dbReference type="PANTHER" id="PTHR47691">
    <property type="entry name" value="REGULATOR-RELATED"/>
    <property type="match status" value="1"/>
</dbReference>
<dbReference type="CDD" id="cd00093">
    <property type="entry name" value="HTH_XRE"/>
    <property type="match status" value="1"/>
</dbReference>
<proteinExistence type="predicted"/>
<accession>A0ABV3AJW8</accession>
<evidence type="ECO:0000259" key="2">
    <source>
        <dbReference type="SMART" id="SM00530"/>
    </source>
</evidence>
<feature type="domain" description="HTH cro/C1-type" evidence="2">
    <location>
        <begin position="23"/>
        <end position="79"/>
    </location>
</feature>
<evidence type="ECO:0000313" key="4">
    <source>
        <dbReference type="Proteomes" id="UP001551011"/>
    </source>
</evidence>
<dbReference type="InterPro" id="IPR025662">
    <property type="entry name" value="Sigma_54_int_dom_ATP-bd_1"/>
</dbReference>
<evidence type="ECO:0000256" key="1">
    <source>
        <dbReference type="SAM" id="MobiDB-lite"/>
    </source>
</evidence>
<dbReference type="SUPFAM" id="SSF52540">
    <property type="entry name" value="P-loop containing nucleoside triphosphate hydrolases"/>
    <property type="match status" value="1"/>
</dbReference>
<comment type="caution">
    <text evidence="3">The sequence shown here is derived from an EMBL/GenBank/DDBJ whole genome shotgun (WGS) entry which is preliminary data.</text>
</comment>
<name>A0ABV3AJW8_9ACTN</name>
<evidence type="ECO:0000313" key="3">
    <source>
        <dbReference type="EMBL" id="MEU5711637.1"/>
    </source>
</evidence>
<sequence>MSVGRPEKPLAQDAGPATAFALELRRLRAAAGSPSYRELARRALFSASVLSDAAAGHRLPTLQVALAFAEACGGDRAVWEQRWRAAAGRAGDGSGPAVKPAQQAPEPRLRAAAVRALLPVPAQLPMEARPLAGRARELGEARVLTAPGTGPVPPLVIHGQTGVGKSALALRLAHELAADLPDGQVYVGLGAAADGRKDAPGIAGGMLRSLGIAPELIPDDPAQRIGLYRSVLYERRLLVVLDGALQERQVRDLLVATPHSRVVVTARSRLLGLDGVRRLALPVLGRDESMALLAGILGAQRLAGAPRAGLLLAEACGDLPLALTLAGRRLAARPEAFLAEAVAELLGADGLSGRLRAGDESLSERYEDAYRRLTPRARLLLRAFAATRATPSVDGVTRVSAHALARSPEPSQASKEPVEHREPVEPVEDVLEAVVDSGLLERTDVPGQYGLPPLVRQFALTRAAPAADGPEPAWHRPRGDHPAPETARPFPARKQETSA</sequence>
<protein>
    <submittedName>
        <fullName evidence="3">NB-ARC domain-containing protein</fullName>
    </submittedName>
</protein>
<dbReference type="PROSITE" id="PS00675">
    <property type="entry name" value="SIGMA54_INTERACT_1"/>
    <property type="match status" value="1"/>
</dbReference>
<feature type="compositionally biased region" description="Basic and acidic residues" evidence="1">
    <location>
        <begin position="473"/>
        <end position="483"/>
    </location>
</feature>
<keyword evidence="4" id="KW-1185">Reference proteome</keyword>
<feature type="region of interest" description="Disordered" evidence="1">
    <location>
        <begin position="403"/>
        <end position="425"/>
    </location>
</feature>
<dbReference type="Proteomes" id="UP001551011">
    <property type="component" value="Unassembled WGS sequence"/>
</dbReference>
<dbReference type="PRINTS" id="PR00364">
    <property type="entry name" value="DISEASERSIST"/>
</dbReference>
<gene>
    <name evidence="3" type="ORF">AB0H04_33100</name>
</gene>
<dbReference type="SMART" id="SM00530">
    <property type="entry name" value="HTH_XRE"/>
    <property type="match status" value="1"/>
</dbReference>
<organism evidence="3 4">
    <name type="scientific">Streptomyces flaveolus</name>
    <dbReference type="NCBI Taxonomy" id="67297"/>
    <lineage>
        <taxon>Bacteria</taxon>
        <taxon>Bacillati</taxon>
        <taxon>Actinomycetota</taxon>
        <taxon>Actinomycetes</taxon>
        <taxon>Kitasatosporales</taxon>
        <taxon>Streptomycetaceae</taxon>
        <taxon>Streptomyces</taxon>
    </lineage>
</organism>